<comment type="caution">
    <text evidence="1">The sequence shown here is derived from an EMBL/GenBank/DDBJ whole genome shotgun (WGS) entry which is preliminary data.</text>
</comment>
<dbReference type="EMBL" id="BGZK01000284">
    <property type="protein sequence ID" value="GBP34122.1"/>
    <property type="molecule type" value="Genomic_DNA"/>
</dbReference>
<name>A0A4C1V733_EUMVA</name>
<dbReference type="AlphaFoldDB" id="A0A4C1V733"/>
<organism evidence="1 2">
    <name type="scientific">Eumeta variegata</name>
    <name type="common">Bagworm moth</name>
    <name type="synonym">Eumeta japonica</name>
    <dbReference type="NCBI Taxonomy" id="151549"/>
    <lineage>
        <taxon>Eukaryota</taxon>
        <taxon>Metazoa</taxon>
        <taxon>Ecdysozoa</taxon>
        <taxon>Arthropoda</taxon>
        <taxon>Hexapoda</taxon>
        <taxon>Insecta</taxon>
        <taxon>Pterygota</taxon>
        <taxon>Neoptera</taxon>
        <taxon>Endopterygota</taxon>
        <taxon>Lepidoptera</taxon>
        <taxon>Glossata</taxon>
        <taxon>Ditrysia</taxon>
        <taxon>Tineoidea</taxon>
        <taxon>Psychidae</taxon>
        <taxon>Oiketicinae</taxon>
        <taxon>Eumeta</taxon>
    </lineage>
</organism>
<evidence type="ECO:0000313" key="2">
    <source>
        <dbReference type="Proteomes" id="UP000299102"/>
    </source>
</evidence>
<protein>
    <submittedName>
        <fullName evidence="1">Uncharacterized protein</fullName>
    </submittedName>
</protein>
<proteinExistence type="predicted"/>
<gene>
    <name evidence="1" type="ORF">EVAR_28256_1</name>
</gene>
<accession>A0A4C1V733</accession>
<evidence type="ECO:0000313" key="1">
    <source>
        <dbReference type="EMBL" id="GBP34122.1"/>
    </source>
</evidence>
<reference evidence="1 2" key="1">
    <citation type="journal article" date="2019" name="Commun. Biol.">
        <title>The bagworm genome reveals a unique fibroin gene that provides high tensile strength.</title>
        <authorList>
            <person name="Kono N."/>
            <person name="Nakamura H."/>
            <person name="Ohtoshi R."/>
            <person name="Tomita M."/>
            <person name="Numata K."/>
            <person name="Arakawa K."/>
        </authorList>
    </citation>
    <scope>NUCLEOTIDE SEQUENCE [LARGE SCALE GENOMIC DNA]</scope>
</reference>
<dbReference type="Proteomes" id="UP000299102">
    <property type="component" value="Unassembled WGS sequence"/>
</dbReference>
<sequence length="111" mass="12325">MIGLSYFEPDDSTPIVGIADIADTPLRKESKPWIPDLGVLMTNKKSKSVSKCLQHVEGFEAQSPYELGWPTNVIVHILDCLPSVNFPEYGPKVTAHEFLVTPDLYLKSVLP</sequence>
<keyword evidence="2" id="KW-1185">Reference proteome</keyword>